<evidence type="ECO:0000313" key="12">
    <source>
        <dbReference type="EMBL" id="KIW08492.1"/>
    </source>
</evidence>
<accession>A0A0D1Z6C4</accession>
<keyword evidence="6 8" id="KW-0472">Membrane</keyword>
<dbReference type="VEuPathDB" id="FungiDB:PV09_01387"/>
<evidence type="ECO:0000256" key="6">
    <source>
        <dbReference type="ARBA" id="ARBA00023136"/>
    </source>
</evidence>
<comment type="similarity">
    <text evidence="2">Belongs to the CSC1 (TC 1.A.17) family.</text>
</comment>
<dbReference type="GO" id="GO:0005886">
    <property type="term" value="C:plasma membrane"/>
    <property type="evidence" value="ECO:0007669"/>
    <property type="project" value="TreeGrafter"/>
</dbReference>
<dbReference type="InterPro" id="IPR045122">
    <property type="entry name" value="Csc1-like"/>
</dbReference>
<evidence type="ECO:0000256" key="3">
    <source>
        <dbReference type="ARBA" id="ARBA00022448"/>
    </source>
</evidence>
<dbReference type="GO" id="GO:0005227">
    <property type="term" value="F:calcium-activated cation channel activity"/>
    <property type="evidence" value="ECO:0007669"/>
    <property type="project" value="InterPro"/>
</dbReference>
<dbReference type="InterPro" id="IPR027815">
    <property type="entry name" value="CSC1/OSCA1-like_cyt"/>
</dbReference>
<protein>
    <recommendedName>
        <fullName evidence="14">CSC1/OSCA1-like 7TM region domain-containing protein</fullName>
    </recommendedName>
</protein>
<evidence type="ECO:0000256" key="4">
    <source>
        <dbReference type="ARBA" id="ARBA00022692"/>
    </source>
</evidence>
<dbReference type="PANTHER" id="PTHR13018">
    <property type="entry name" value="PROBABLE MEMBRANE PROTEIN DUF221-RELATED"/>
    <property type="match status" value="1"/>
</dbReference>
<name>A0A0D1Z6C4_9PEZI</name>
<dbReference type="OrthoDB" id="2150324at2759"/>
<evidence type="ECO:0000259" key="10">
    <source>
        <dbReference type="Pfam" id="PF13967"/>
    </source>
</evidence>
<feature type="domain" description="CSC1/OSCA1-like cytosolic" evidence="11">
    <location>
        <begin position="224"/>
        <end position="390"/>
    </location>
</feature>
<feature type="transmembrane region" description="Helical" evidence="8">
    <location>
        <begin position="45"/>
        <end position="67"/>
    </location>
</feature>
<dbReference type="EMBL" id="KN847531">
    <property type="protein sequence ID" value="KIW08492.1"/>
    <property type="molecule type" value="Genomic_DNA"/>
</dbReference>
<feature type="transmembrane region" description="Helical" evidence="8">
    <location>
        <begin position="497"/>
        <end position="519"/>
    </location>
</feature>
<feature type="transmembrane region" description="Helical" evidence="8">
    <location>
        <begin position="179"/>
        <end position="200"/>
    </location>
</feature>
<proteinExistence type="inferred from homology"/>
<feature type="transmembrane region" description="Helical" evidence="8">
    <location>
        <begin position="406"/>
        <end position="430"/>
    </location>
</feature>
<keyword evidence="3" id="KW-0813">Transport</keyword>
<evidence type="ECO:0000256" key="5">
    <source>
        <dbReference type="ARBA" id="ARBA00022989"/>
    </source>
</evidence>
<evidence type="ECO:0000256" key="1">
    <source>
        <dbReference type="ARBA" id="ARBA00004141"/>
    </source>
</evidence>
<evidence type="ECO:0000313" key="13">
    <source>
        <dbReference type="Proteomes" id="UP000053259"/>
    </source>
</evidence>
<dbReference type="Pfam" id="PF02714">
    <property type="entry name" value="RSN1_7TM"/>
    <property type="match status" value="1"/>
</dbReference>
<dbReference type="Proteomes" id="UP000053259">
    <property type="component" value="Unassembled WGS sequence"/>
</dbReference>
<dbReference type="GeneID" id="27309360"/>
<keyword evidence="4 8" id="KW-0812">Transmembrane</keyword>
<comment type="subcellular location">
    <subcellularLocation>
        <location evidence="1">Membrane</location>
        <topology evidence="1">Multi-pass membrane protein</topology>
    </subcellularLocation>
</comment>
<feature type="domain" description="CSC1/OSCA1-like N-terminal transmembrane" evidence="10">
    <location>
        <begin position="45"/>
        <end position="200"/>
    </location>
</feature>
<gene>
    <name evidence="12" type="ORF">PV09_01387</name>
</gene>
<feature type="transmembrane region" description="Helical" evidence="8">
    <location>
        <begin position="692"/>
        <end position="713"/>
    </location>
</feature>
<sequence length="974" mass="110155">MEPSPVLVLLRRDDDASAPAATKSAADQFLELISNPFANQIRDNAIWASLATSLALTAIIALIFCFLRPLNTTVYAPRLKHADEKHAPPRIGKSPWAWINPVLQTREQMLVEKVGLDAAIFIRFTKMCRNIFLALSVLGLAVLIPVNVVGGNLQFGKDAKTSVVGIFTKMTPQYMIGEIFWAFVAAAYVIDFVCCFFLWSNYRAVTRLRREYFESPEYQNSLHARTLMITEIPKTLRTDEGVLRIVDEVKTTQDLPRGTIARNVRDLPELIEEHEELVQQLEKILAKYLKNPNKLPANRPLTTPSKKDPNYVKGQKVDAIIYLTSRIDELEGKINNIRLSVDQRNAMPYGFASYESVEEAHSVAYAGRRKHPHGATVRLAPRPSDIIWQNLVLSRQAQRVKKWSNYLWVILLLLVWTCVNALLAVFVSNLSNLALVWKAFDTELHRDPQLWAVIQGILAPAITSAFYYCLPIIFRRLSMRGGDITKTSRERHVIHKLYAFFIFNNLIVFSLFGAIWQYVVAVINAKDNDENILDAIKHGDIWTKTFYALCSVSPFWITWLLQRNLGAAIDLAQIVNLGWGSFARRFLSPTPRQLIQYTAPQPFDYASYYNYFLFYATVALCFAAFQPLVLPITALYFVLDSWLKKYLILYVFVTKNESGGQFWRVLFNRFLFAVFLSNLIVAFLVVAKAFDYWTMLGAMIPLPLMLIGFKLYCMKTFDDQIHFYTRGFMNKEAGVVSDTTSRRSNNVAVRFGHPALYKSLMTPMVHAKSQHLLAQVYKGRLGEDDAVSMAGFSDMYNMKDLKKGGQGKKGPFEFVNDSQLDFENYKDRDDFRSEYGGDGELYGKPEDIIRTATPATIREANAARIGSGNHKRSSSRDSESTVGGQDIGTTYPAGYHTTPSALREASPSPDRGAWDRSYSPARSNLVQGAAPMGSNSFRNFSGGSRPQSPALSVLSQQTPMDNEATSYDYFRGRR</sequence>
<feature type="transmembrane region" description="Helical" evidence="8">
    <location>
        <begin position="131"/>
        <end position="150"/>
    </location>
</feature>
<evidence type="ECO:0000256" key="7">
    <source>
        <dbReference type="SAM" id="MobiDB-lite"/>
    </source>
</evidence>
<dbReference type="RefSeq" id="XP_016218361.1">
    <property type="nucleotide sequence ID" value="XM_016354266.1"/>
</dbReference>
<feature type="compositionally biased region" description="Polar residues" evidence="7">
    <location>
        <begin position="946"/>
        <end position="965"/>
    </location>
</feature>
<dbReference type="InterPro" id="IPR032880">
    <property type="entry name" value="CSC1/OSCA1-like_N"/>
</dbReference>
<feature type="region of interest" description="Disordered" evidence="7">
    <location>
        <begin position="861"/>
        <end position="974"/>
    </location>
</feature>
<feature type="transmembrane region" description="Helical" evidence="8">
    <location>
        <begin position="450"/>
        <end position="470"/>
    </location>
</feature>
<feature type="transmembrane region" description="Helical" evidence="8">
    <location>
        <begin position="612"/>
        <end position="639"/>
    </location>
</feature>
<dbReference type="PANTHER" id="PTHR13018:SF149">
    <property type="entry name" value="DOMAIN PROTEIN, PUTATIVE (AFU_ORTHOLOGUE AFUA_3G11660)-RELATED"/>
    <property type="match status" value="1"/>
</dbReference>
<dbReference type="Pfam" id="PF14703">
    <property type="entry name" value="PHM7_cyt"/>
    <property type="match status" value="1"/>
</dbReference>
<evidence type="ECO:0000256" key="8">
    <source>
        <dbReference type="SAM" id="Phobius"/>
    </source>
</evidence>
<evidence type="ECO:0000259" key="11">
    <source>
        <dbReference type="Pfam" id="PF14703"/>
    </source>
</evidence>
<keyword evidence="5 8" id="KW-1133">Transmembrane helix</keyword>
<dbReference type="Pfam" id="PF13967">
    <property type="entry name" value="RSN1_TM"/>
    <property type="match status" value="1"/>
</dbReference>
<feature type="transmembrane region" description="Helical" evidence="8">
    <location>
        <begin position="666"/>
        <end position="686"/>
    </location>
</feature>
<dbReference type="HOGENOM" id="CLU_009187_1_0_1"/>
<feature type="compositionally biased region" description="Low complexity" evidence="7">
    <location>
        <begin position="933"/>
        <end position="945"/>
    </location>
</feature>
<dbReference type="AlphaFoldDB" id="A0A0D1Z6C4"/>
<dbReference type="InParanoid" id="A0A0D1Z6C4"/>
<reference evidence="12 13" key="1">
    <citation type="submission" date="2015-01" db="EMBL/GenBank/DDBJ databases">
        <title>The Genome Sequence of Ochroconis gallopava CBS43764.</title>
        <authorList>
            <consortium name="The Broad Institute Genomics Platform"/>
            <person name="Cuomo C."/>
            <person name="de Hoog S."/>
            <person name="Gorbushina A."/>
            <person name="Stielow B."/>
            <person name="Teixiera M."/>
            <person name="Abouelleil A."/>
            <person name="Chapman S.B."/>
            <person name="Priest M."/>
            <person name="Young S.K."/>
            <person name="Wortman J."/>
            <person name="Nusbaum C."/>
            <person name="Birren B."/>
        </authorList>
    </citation>
    <scope>NUCLEOTIDE SEQUENCE [LARGE SCALE GENOMIC DNA]</scope>
    <source>
        <strain evidence="12 13">CBS 43764</strain>
    </source>
</reference>
<evidence type="ECO:0000259" key="9">
    <source>
        <dbReference type="Pfam" id="PF02714"/>
    </source>
</evidence>
<feature type="domain" description="CSC1/OSCA1-like 7TM region" evidence="9">
    <location>
        <begin position="401"/>
        <end position="682"/>
    </location>
</feature>
<evidence type="ECO:0008006" key="14">
    <source>
        <dbReference type="Google" id="ProtNLM"/>
    </source>
</evidence>
<organism evidence="12 13">
    <name type="scientific">Verruconis gallopava</name>
    <dbReference type="NCBI Taxonomy" id="253628"/>
    <lineage>
        <taxon>Eukaryota</taxon>
        <taxon>Fungi</taxon>
        <taxon>Dikarya</taxon>
        <taxon>Ascomycota</taxon>
        <taxon>Pezizomycotina</taxon>
        <taxon>Dothideomycetes</taxon>
        <taxon>Pleosporomycetidae</taxon>
        <taxon>Venturiales</taxon>
        <taxon>Sympoventuriaceae</taxon>
        <taxon>Verruconis</taxon>
    </lineage>
</organism>
<keyword evidence="13" id="KW-1185">Reference proteome</keyword>
<dbReference type="InterPro" id="IPR003864">
    <property type="entry name" value="CSC1/OSCA1-like_7TM"/>
</dbReference>
<evidence type="ECO:0000256" key="2">
    <source>
        <dbReference type="ARBA" id="ARBA00007779"/>
    </source>
</evidence>